<keyword evidence="2" id="KW-0269">Exonuclease</keyword>
<dbReference type="InterPro" id="IPR024432">
    <property type="entry name" value="Put_RecE_PDDEXK-like_dom"/>
</dbReference>
<name>A0A8S5PYR2_9CAUD</name>
<organism evidence="2">
    <name type="scientific">Myoviridae sp. ct4tH12</name>
    <dbReference type="NCBI Taxonomy" id="2825031"/>
    <lineage>
        <taxon>Viruses</taxon>
        <taxon>Duplodnaviria</taxon>
        <taxon>Heunggongvirae</taxon>
        <taxon>Uroviricota</taxon>
        <taxon>Caudoviricetes</taxon>
    </lineage>
</organism>
<dbReference type="GO" id="GO:0004527">
    <property type="term" value="F:exonuclease activity"/>
    <property type="evidence" value="ECO:0007669"/>
    <property type="project" value="UniProtKB-KW"/>
</dbReference>
<keyword evidence="2" id="KW-0540">Nuclease</keyword>
<proteinExistence type="predicted"/>
<dbReference type="Gene3D" id="3.90.320.10">
    <property type="match status" value="1"/>
</dbReference>
<feature type="domain" description="Putative exodeoxyribonuclease 8 PDDEXK-like" evidence="1">
    <location>
        <begin position="18"/>
        <end position="241"/>
    </location>
</feature>
<protein>
    <submittedName>
        <fullName evidence="2">Putative exonuclease</fullName>
    </submittedName>
</protein>
<reference evidence="2" key="1">
    <citation type="journal article" date="2021" name="Proc. Natl. Acad. Sci. U.S.A.">
        <title>A Catalog of Tens of Thousands of Viruses from Human Metagenomes Reveals Hidden Associations with Chronic Diseases.</title>
        <authorList>
            <person name="Tisza M.J."/>
            <person name="Buck C.B."/>
        </authorList>
    </citation>
    <scope>NUCLEOTIDE SEQUENCE</scope>
    <source>
        <strain evidence="2">Ct4tH12</strain>
    </source>
</reference>
<accession>A0A8S5PYR2</accession>
<dbReference type="EMBL" id="BK015534">
    <property type="protein sequence ID" value="DAE11541.1"/>
    <property type="molecule type" value="Genomic_DNA"/>
</dbReference>
<sequence>MLTSENYYSPESNQGYMSASQFKSFLDCEARTLAKLRGEYHRPSTEALLVGSYVDAYFEGTLDAFVANHPAIFTRQGKLKSAYQHADYIIQRVKRDKKFMQYMGGQKQRIFTGKICGIPFKSKIDSYHEGLMIVDLKVVRDFNLIYDPAKKKKLHFIDFWRYDIQGAIYREIVRQNTGKTLPFYLAAVTKEPEPDLNLFWIPDDTLEAALEFVQSLVKRYQKIKTGDLLPMSCGECDYCRSKKIITKPINYKSVYDCEVDDI</sequence>
<evidence type="ECO:0000313" key="2">
    <source>
        <dbReference type="EMBL" id="DAE11541.1"/>
    </source>
</evidence>
<evidence type="ECO:0000259" key="1">
    <source>
        <dbReference type="Pfam" id="PF12684"/>
    </source>
</evidence>
<dbReference type="Pfam" id="PF12684">
    <property type="entry name" value="DUF3799"/>
    <property type="match status" value="1"/>
</dbReference>
<keyword evidence="2" id="KW-0378">Hydrolase</keyword>
<dbReference type="InterPro" id="IPR011604">
    <property type="entry name" value="PDDEXK-like_dom_sf"/>
</dbReference>